<sequence length="263" mass="28383">MIGLAAPMFPLSGEHLEQARLTGTRAAVRYTQLLDIFDRATRVLSLPPDHVSPEYFSGEVFLLRSVPELELEASVLPEHVHYAGDLWWEPPGGDENLARFLERAQERPVVYLQPGRTFDEGSFTWALTCDLKEQYAVIIDTFRSDEEEETFSTDGNVLIQPYIPMGLVLPRATLMVSHSHTTAALAGLRFGVPHLVVPNGSGTEDIAQRLVAAGAARCAQASGVVAGARQVLGEHLRASPSLRTALQAGAASGGACRALEALG</sequence>
<name>A0A016QJT1_9DEIO</name>
<dbReference type="EMBL" id="JHAC01000093">
    <property type="protein sequence ID" value="EYB66425.1"/>
    <property type="molecule type" value="Genomic_DNA"/>
</dbReference>
<organism evidence="2 3">
    <name type="scientific">Deinococcus phoenicis</name>
    <dbReference type="NCBI Taxonomy" id="1476583"/>
    <lineage>
        <taxon>Bacteria</taxon>
        <taxon>Thermotogati</taxon>
        <taxon>Deinococcota</taxon>
        <taxon>Deinococci</taxon>
        <taxon>Deinococcales</taxon>
        <taxon>Deinococcaceae</taxon>
        <taxon>Deinococcus</taxon>
    </lineage>
</organism>
<reference evidence="2 3" key="1">
    <citation type="submission" date="2014-03" db="EMBL/GenBank/DDBJ databases">
        <title>Draft genome sequence of Deinococcus phoenicis 1P10ME.</title>
        <authorList>
            <person name="Stepanov V.G."/>
            <person name="Vaishampayan P."/>
            <person name="Venkateswaran K."/>
            <person name="Fox G.E."/>
        </authorList>
    </citation>
    <scope>NUCLEOTIDE SEQUENCE [LARGE SCALE GENOMIC DNA]</scope>
    <source>
        <strain evidence="2 3">1P10ME</strain>
    </source>
</reference>
<proteinExistence type="predicted"/>
<dbReference type="AlphaFoldDB" id="A0A016QJT1"/>
<accession>A0A016QJT1</accession>
<dbReference type="Pfam" id="PF06722">
    <property type="entry name" value="EryCIII-like_C"/>
    <property type="match status" value="1"/>
</dbReference>
<dbReference type="Proteomes" id="UP000020492">
    <property type="component" value="Unassembled WGS sequence"/>
</dbReference>
<comment type="caution">
    <text evidence="2">The sequence shown here is derived from an EMBL/GenBank/DDBJ whole genome shotgun (WGS) entry which is preliminary data.</text>
</comment>
<evidence type="ECO:0000259" key="1">
    <source>
        <dbReference type="Pfam" id="PF06722"/>
    </source>
</evidence>
<dbReference type="PATRIC" id="fig|1476583.3.peg.3667"/>
<evidence type="ECO:0000313" key="2">
    <source>
        <dbReference type="EMBL" id="EYB66425.1"/>
    </source>
</evidence>
<feature type="domain" description="Erythromycin biosynthesis protein CIII-like C-terminal" evidence="1">
    <location>
        <begin position="137"/>
        <end position="223"/>
    </location>
</feature>
<dbReference type="InterPro" id="IPR010610">
    <property type="entry name" value="EryCIII-like_C"/>
</dbReference>
<protein>
    <recommendedName>
        <fullName evidence="1">Erythromycin biosynthesis protein CIII-like C-terminal domain-containing protein</fullName>
    </recommendedName>
</protein>
<dbReference type="SUPFAM" id="SSF53756">
    <property type="entry name" value="UDP-Glycosyltransferase/glycogen phosphorylase"/>
    <property type="match status" value="1"/>
</dbReference>
<dbReference type="eggNOG" id="COG1819">
    <property type="taxonomic scope" value="Bacteria"/>
</dbReference>
<keyword evidence="3" id="KW-1185">Reference proteome</keyword>
<dbReference type="Gene3D" id="3.40.50.2000">
    <property type="entry name" value="Glycogen Phosphorylase B"/>
    <property type="match status" value="2"/>
</dbReference>
<dbReference type="STRING" id="1476583.DEIPH_ctg139orf0156"/>
<evidence type="ECO:0000313" key="3">
    <source>
        <dbReference type="Proteomes" id="UP000020492"/>
    </source>
</evidence>
<gene>
    <name evidence="2" type="ORF">DEIPH_ctg139orf0156</name>
</gene>
<dbReference type="GO" id="GO:0016757">
    <property type="term" value="F:glycosyltransferase activity"/>
    <property type="evidence" value="ECO:0007669"/>
    <property type="project" value="UniProtKB-ARBA"/>
</dbReference>